<reference evidence="1" key="1">
    <citation type="submission" date="2014-09" db="EMBL/GenBank/DDBJ databases">
        <authorList>
            <person name="Magalhaes I.L.F."/>
            <person name="Oliveira U."/>
            <person name="Santos F.R."/>
            <person name="Vidigal T.H.D.A."/>
            <person name="Brescovit A.D."/>
            <person name="Santos A.J."/>
        </authorList>
    </citation>
    <scope>NUCLEOTIDE SEQUENCE</scope>
    <source>
        <tissue evidence="1">Shoot tissue taken approximately 20 cm above the soil surface</tissue>
    </source>
</reference>
<name>A0A0A8ZYF9_ARUDO</name>
<accession>A0A0A8ZYF9</accession>
<organism evidence="1">
    <name type="scientific">Arundo donax</name>
    <name type="common">Giant reed</name>
    <name type="synonym">Donax arundinaceus</name>
    <dbReference type="NCBI Taxonomy" id="35708"/>
    <lineage>
        <taxon>Eukaryota</taxon>
        <taxon>Viridiplantae</taxon>
        <taxon>Streptophyta</taxon>
        <taxon>Embryophyta</taxon>
        <taxon>Tracheophyta</taxon>
        <taxon>Spermatophyta</taxon>
        <taxon>Magnoliopsida</taxon>
        <taxon>Liliopsida</taxon>
        <taxon>Poales</taxon>
        <taxon>Poaceae</taxon>
        <taxon>PACMAD clade</taxon>
        <taxon>Arundinoideae</taxon>
        <taxon>Arundineae</taxon>
        <taxon>Arundo</taxon>
    </lineage>
</organism>
<dbReference type="EMBL" id="GBRH01253481">
    <property type="protein sequence ID" value="JAD44414.1"/>
    <property type="molecule type" value="Transcribed_RNA"/>
</dbReference>
<reference evidence="1" key="2">
    <citation type="journal article" date="2015" name="Data Brief">
        <title>Shoot transcriptome of the giant reed, Arundo donax.</title>
        <authorList>
            <person name="Barrero R.A."/>
            <person name="Guerrero F.D."/>
            <person name="Moolhuijzen P."/>
            <person name="Goolsby J.A."/>
            <person name="Tidwell J."/>
            <person name="Bellgard S.E."/>
            <person name="Bellgard M.I."/>
        </authorList>
    </citation>
    <scope>NUCLEOTIDE SEQUENCE</scope>
    <source>
        <tissue evidence="1">Shoot tissue taken approximately 20 cm above the soil surface</tissue>
    </source>
</reference>
<sequence>MEMKVLISVIKLGPPIQL</sequence>
<evidence type="ECO:0000313" key="1">
    <source>
        <dbReference type="EMBL" id="JAD44414.1"/>
    </source>
</evidence>
<proteinExistence type="predicted"/>
<dbReference type="AlphaFoldDB" id="A0A0A8ZYF9"/>
<protein>
    <submittedName>
        <fullName evidence="1">Uncharacterized protein</fullName>
    </submittedName>
</protein>